<name>A0A6A4PPD1_LUPAL</name>
<comment type="caution">
    <text evidence="1">The sequence shown here is derived from an EMBL/GenBank/DDBJ whole genome shotgun (WGS) entry which is preliminary data.</text>
</comment>
<accession>A0A6A4PPD1</accession>
<dbReference type="AlphaFoldDB" id="A0A6A4PPD1"/>
<keyword evidence="2" id="KW-1185">Reference proteome</keyword>
<dbReference type="Proteomes" id="UP000447434">
    <property type="component" value="Chromosome 12"/>
</dbReference>
<proteinExistence type="predicted"/>
<evidence type="ECO:0000313" key="2">
    <source>
        <dbReference type="Proteomes" id="UP000447434"/>
    </source>
</evidence>
<protein>
    <submittedName>
        <fullName evidence="1">Uncharacterized protein</fullName>
    </submittedName>
</protein>
<organism evidence="1 2">
    <name type="scientific">Lupinus albus</name>
    <name type="common">White lupine</name>
    <name type="synonym">Lupinus termis</name>
    <dbReference type="NCBI Taxonomy" id="3870"/>
    <lineage>
        <taxon>Eukaryota</taxon>
        <taxon>Viridiplantae</taxon>
        <taxon>Streptophyta</taxon>
        <taxon>Embryophyta</taxon>
        <taxon>Tracheophyta</taxon>
        <taxon>Spermatophyta</taxon>
        <taxon>Magnoliopsida</taxon>
        <taxon>eudicotyledons</taxon>
        <taxon>Gunneridae</taxon>
        <taxon>Pentapetalae</taxon>
        <taxon>rosids</taxon>
        <taxon>fabids</taxon>
        <taxon>Fabales</taxon>
        <taxon>Fabaceae</taxon>
        <taxon>Papilionoideae</taxon>
        <taxon>50 kb inversion clade</taxon>
        <taxon>genistoids sensu lato</taxon>
        <taxon>core genistoids</taxon>
        <taxon>Genisteae</taxon>
        <taxon>Lupinus</taxon>
    </lineage>
</organism>
<dbReference type="OrthoDB" id="1435117at2759"/>
<gene>
    <name evidence="1" type="ORF">Lalb_Chr12g0206871</name>
</gene>
<evidence type="ECO:0000313" key="1">
    <source>
        <dbReference type="EMBL" id="KAE9603104.1"/>
    </source>
</evidence>
<dbReference type="EMBL" id="WOCE01000012">
    <property type="protein sequence ID" value="KAE9603104.1"/>
    <property type="molecule type" value="Genomic_DNA"/>
</dbReference>
<sequence>MNMLRMEKKIKQQWMSLWFVTIWSLWLVRNNIIFENSSFQLDEVMNLIYLHSWNILCARYSDFNYSYMEWVLHPSSCFS</sequence>
<reference evidence="2" key="1">
    <citation type="journal article" date="2020" name="Nat. Commun.">
        <title>Genome sequence of the cluster root forming white lupin.</title>
        <authorList>
            <person name="Hufnagel B."/>
            <person name="Marques A."/>
            <person name="Soriano A."/>
            <person name="Marques L."/>
            <person name="Divol F."/>
            <person name="Doumas P."/>
            <person name="Sallet E."/>
            <person name="Mancinotti D."/>
            <person name="Carrere S."/>
            <person name="Marande W."/>
            <person name="Arribat S."/>
            <person name="Keller J."/>
            <person name="Huneau C."/>
            <person name="Blein T."/>
            <person name="Aime D."/>
            <person name="Laguerre M."/>
            <person name="Taylor J."/>
            <person name="Schubert V."/>
            <person name="Nelson M."/>
            <person name="Geu-Flores F."/>
            <person name="Crespi M."/>
            <person name="Gallardo-Guerrero K."/>
            <person name="Delaux P.-M."/>
            <person name="Salse J."/>
            <person name="Berges H."/>
            <person name="Guyot R."/>
            <person name="Gouzy J."/>
            <person name="Peret B."/>
        </authorList>
    </citation>
    <scope>NUCLEOTIDE SEQUENCE [LARGE SCALE GENOMIC DNA]</scope>
    <source>
        <strain evidence="2">cv. Amiga</strain>
    </source>
</reference>